<keyword evidence="2" id="KW-1185">Reference proteome</keyword>
<accession>A0A1Q9BS07</accession>
<gene>
    <name evidence="1" type="ORF">AK812_SmicGene47414</name>
</gene>
<proteinExistence type="predicted"/>
<organism evidence="1 2">
    <name type="scientific">Symbiodinium microadriaticum</name>
    <name type="common">Dinoflagellate</name>
    <name type="synonym">Zooxanthella microadriatica</name>
    <dbReference type="NCBI Taxonomy" id="2951"/>
    <lineage>
        <taxon>Eukaryota</taxon>
        <taxon>Sar</taxon>
        <taxon>Alveolata</taxon>
        <taxon>Dinophyceae</taxon>
        <taxon>Suessiales</taxon>
        <taxon>Symbiodiniaceae</taxon>
        <taxon>Symbiodinium</taxon>
    </lineage>
</organism>
<dbReference type="AlphaFoldDB" id="A0A1Q9BS07"/>
<dbReference type="EMBL" id="LSRX01005645">
    <property type="protein sequence ID" value="OLP73370.1"/>
    <property type="molecule type" value="Genomic_DNA"/>
</dbReference>
<reference evidence="1 2" key="1">
    <citation type="submission" date="2016-02" db="EMBL/GenBank/DDBJ databases">
        <title>Genome analysis of coral dinoflagellate symbionts highlights evolutionary adaptations to a symbiotic lifestyle.</title>
        <authorList>
            <person name="Aranda M."/>
            <person name="Li Y."/>
            <person name="Liew Y.J."/>
            <person name="Baumgarten S."/>
            <person name="Simakov O."/>
            <person name="Wilson M."/>
            <person name="Piel J."/>
            <person name="Ashoor H."/>
            <person name="Bougouffa S."/>
            <person name="Bajic V.B."/>
            <person name="Ryu T."/>
            <person name="Ravasi T."/>
            <person name="Bayer T."/>
            <person name="Micklem G."/>
            <person name="Kim H."/>
            <person name="Bhak J."/>
            <person name="Lajeunesse T.C."/>
            <person name="Voolstra C.R."/>
        </authorList>
    </citation>
    <scope>NUCLEOTIDE SEQUENCE [LARGE SCALE GENOMIC DNA]</scope>
    <source>
        <strain evidence="1 2">CCMP2467</strain>
    </source>
</reference>
<evidence type="ECO:0000313" key="2">
    <source>
        <dbReference type="Proteomes" id="UP000186817"/>
    </source>
</evidence>
<name>A0A1Q9BS07_SYMMI</name>
<dbReference type="Proteomes" id="UP000186817">
    <property type="component" value="Unassembled WGS sequence"/>
</dbReference>
<evidence type="ECO:0000313" key="1">
    <source>
        <dbReference type="EMBL" id="OLP73370.1"/>
    </source>
</evidence>
<sequence length="135" mass="15495">MWKSLLNGIKEAQLYSAVTLTTVKWWAEVTEAWTEFVATADKRDPLVCATLNRMSRFNVDHGIRPDEFMSDMAAANSSFLHRRGESVQPSRWFTWQDSIMKRLENPADLHLQYLVLLFHGISMGYLALVCEIPSS</sequence>
<dbReference type="OrthoDB" id="406596at2759"/>
<protein>
    <submittedName>
        <fullName evidence="1">Uncharacterized protein</fullName>
    </submittedName>
</protein>
<comment type="caution">
    <text evidence="1">The sequence shown here is derived from an EMBL/GenBank/DDBJ whole genome shotgun (WGS) entry which is preliminary data.</text>
</comment>